<organism evidence="1">
    <name type="scientific">Rhizophora mucronata</name>
    <name type="common">Asiatic mangrove</name>
    <dbReference type="NCBI Taxonomy" id="61149"/>
    <lineage>
        <taxon>Eukaryota</taxon>
        <taxon>Viridiplantae</taxon>
        <taxon>Streptophyta</taxon>
        <taxon>Embryophyta</taxon>
        <taxon>Tracheophyta</taxon>
        <taxon>Spermatophyta</taxon>
        <taxon>Magnoliopsida</taxon>
        <taxon>eudicotyledons</taxon>
        <taxon>Gunneridae</taxon>
        <taxon>Pentapetalae</taxon>
        <taxon>rosids</taxon>
        <taxon>fabids</taxon>
        <taxon>Malpighiales</taxon>
        <taxon>Rhizophoraceae</taxon>
        <taxon>Rhizophora</taxon>
    </lineage>
</organism>
<sequence>MNMVYSTS</sequence>
<proteinExistence type="predicted"/>
<reference evidence="1" key="1">
    <citation type="submission" date="2018-02" db="EMBL/GenBank/DDBJ databases">
        <title>Rhizophora mucronata_Transcriptome.</title>
        <authorList>
            <person name="Meera S.P."/>
            <person name="Sreeshan A."/>
            <person name="Augustine A."/>
        </authorList>
    </citation>
    <scope>NUCLEOTIDE SEQUENCE</scope>
    <source>
        <tissue evidence="1">Leaf</tissue>
    </source>
</reference>
<evidence type="ECO:0000313" key="1">
    <source>
        <dbReference type="EMBL" id="MBW93504.1"/>
    </source>
</evidence>
<name>A0A2P2JJ89_RHIMU</name>
<dbReference type="EMBL" id="GGEC01013021">
    <property type="protein sequence ID" value="MBW93504.1"/>
    <property type="molecule type" value="Transcribed_RNA"/>
</dbReference>
<accession>A0A2P2JJ89</accession>
<protein>
    <submittedName>
        <fullName evidence="1">Uncharacterized protein LOC107421764</fullName>
    </submittedName>
</protein>